<evidence type="ECO:0000256" key="1">
    <source>
        <dbReference type="SAM" id="Coils"/>
    </source>
</evidence>
<sequence>MRRVRRVYVVLPHLPPILCLRRYLVEDGKENDENGQEPDSLSKLREVDPFRVGYNMGMQSVHLEAIRMKLTDNLELFKSHFHALTDILKSNQDQVRQLHEQCNKAILHELNESNTQLFSQRSEFERQLKKLEESLKSNIEDKVVGLQAHIDDRFENLKDVIKLGFAVLIFLNLWMFYTISQNHRQYMNAQTTHALAYLPYQGKK</sequence>
<feature type="coiled-coil region" evidence="1">
    <location>
        <begin position="107"/>
        <end position="141"/>
    </location>
</feature>
<evidence type="ECO:0000313" key="3">
    <source>
        <dbReference type="EMBL" id="RNF02556.1"/>
    </source>
</evidence>
<comment type="caution">
    <text evidence="3">The sequence shown here is derived from an EMBL/GenBank/DDBJ whole genome shotgun (WGS) entry which is preliminary data.</text>
</comment>
<keyword evidence="2" id="KW-0812">Transmembrane</keyword>
<keyword evidence="2" id="KW-0472">Membrane</keyword>
<dbReference type="SUPFAM" id="SSF58113">
    <property type="entry name" value="Apolipoprotein A-I"/>
    <property type="match status" value="1"/>
</dbReference>
<evidence type="ECO:0008006" key="5">
    <source>
        <dbReference type="Google" id="ProtNLM"/>
    </source>
</evidence>
<dbReference type="OrthoDB" id="244034at2759"/>
<dbReference type="RefSeq" id="XP_029224674.1">
    <property type="nucleotide sequence ID" value="XM_029375222.1"/>
</dbReference>
<evidence type="ECO:0000256" key="2">
    <source>
        <dbReference type="SAM" id="Phobius"/>
    </source>
</evidence>
<keyword evidence="4" id="KW-1185">Reference proteome</keyword>
<keyword evidence="1" id="KW-0175">Coiled coil</keyword>
<reference evidence="3 4" key="1">
    <citation type="journal article" date="2018" name="BMC Genomics">
        <title>Genomic comparison of Trypanosoma conorhini and Trypanosoma rangeli to Trypanosoma cruzi strains of high and low virulence.</title>
        <authorList>
            <person name="Bradwell K.R."/>
            <person name="Koparde V.N."/>
            <person name="Matveyev A.V."/>
            <person name="Serrano M.G."/>
            <person name="Alves J.M."/>
            <person name="Parikh H."/>
            <person name="Huang B."/>
            <person name="Lee V."/>
            <person name="Espinosa-Alvarez O."/>
            <person name="Ortiz P.A."/>
            <person name="Costa-Martins A.G."/>
            <person name="Teixeira M.M."/>
            <person name="Buck G.A."/>
        </authorList>
    </citation>
    <scope>NUCLEOTIDE SEQUENCE [LARGE SCALE GENOMIC DNA]</scope>
    <source>
        <strain evidence="3 4">025E</strain>
    </source>
</reference>
<protein>
    <recommendedName>
        <fullName evidence="5">Transmembrane protein</fullName>
    </recommendedName>
</protein>
<evidence type="ECO:0000313" key="4">
    <source>
        <dbReference type="Proteomes" id="UP000284403"/>
    </source>
</evidence>
<name>A0A3R7RH29_9TRYP</name>
<gene>
    <name evidence="3" type="ORF">Tco025E_08372</name>
</gene>
<dbReference type="GeneID" id="40321983"/>
<feature type="transmembrane region" description="Helical" evidence="2">
    <location>
        <begin position="160"/>
        <end position="177"/>
    </location>
</feature>
<dbReference type="EMBL" id="MKKU01000767">
    <property type="protein sequence ID" value="RNF02556.1"/>
    <property type="molecule type" value="Genomic_DNA"/>
</dbReference>
<dbReference type="AlphaFoldDB" id="A0A3R7RH29"/>
<organism evidence="3 4">
    <name type="scientific">Trypanosoma conorhini</name>
    <dbReference type="NCBI Taxonomy" id="83891"/>
    <lineage>
        <taxon>Eukaryota</taxon>
        <taxon>Discoba</taxon>
        <taxon>Euglenozoa</taxon>
        <taxon>Kinetoplastea</taxon>
        <taxon>Metakinetoplastina</taxon>
        <taxon>Trypanosomatida</taxon>
        <taxon>Trypanosomatidae</taxon>
        <taxon>Trypanosoma</taxon>
    </lineage>
</organism>
<accession>A0A3R7RH29</accession>
<proteinExistence type="predicted"/>
<keyword evidence="2" id="KW-1133">Transmembrane helix</keyword>
<dbReference type="Proteomes" id="UP000284403">
    <property type="component" value="Unassembled WGS sequence"/>
</dbReference>